<keyword evidence="3" id="KW-1185">Reference proteome</keyword>
<dbReference type="GO" id="GO:0008237">
    <property type="term" value="F:metallopeptidase activity"/>
    <property type="evidence" value="ECO:0007669"/>
    <property type="project" value="UniProtKB-KW"/>
</dbReference>
<sequence>MAGIKIRALALAALLTVWNVVVDPRIPARIRPLVRVSVGTGLLGLTRTAPGLKPPAVWSGVRTGSIAAAAVASTVAAATALPPVRGAMRVRKRPPSVVSWLLLGIPLGTVWSEEAAFRGALGVMGTEAFGPAGGRLLQATAFGLSHIPDARATGEPVLGTVLVTGVAGWFLDWLMYRTQSLAAPLLVHLALNETGALGAVWYGRESARRR</sequence>
<dbReference type="Proteomes" id="UP000696413">
    <property type="component" value="Unassembled WGS sequence"/>
</dbReference>
<dbReference type="PIRSF" id="PIRSF026622">
    <property type="entry name" value="Proteas_026622"/>
    <property type="match status" value="1"/>
</dbReference>
<dbReference type="RefSeq" id="WP_100517453.1">
    <property type="nucleotide sequence ID" value="NZ_CP092364.2"/>
</dbReference>
<name>A0ABS6HLT2_MYCGD</name>
<accession>A0ABS6HLT2</accession>
<keyword evidence="2" id="KW-0645">Protease</keyword>
<organism evidence="2 3">
    <name type="scientific">Mycolicibacterium goodii</name>
    <name type="common">Mycobacterium goodii</name>
    <dbReference type="NCBI Taxonomy" id="134601"/>
    <lineage>
        <taxon>Bacteria</taxon>
        <taxon>Bacillati</taxon>
        <taxon>Actinomycetota</taxon>
        <taxon>Actinomycetes</taxon>
        <taxon>Mycobacteriales</taxon>
        <taxon>Mycobacteriaceae</taxon>
        <taxon>Mycolicibacterium</taxon>
    </lineage>
</organism>
<protein>
    <submittedName>
        <fullName evidence="2">CPBP family intramembrane metalloprotease</fullName>
    </submittedName>
</protein>
<reference evidence="2 3" key="1">
    <citation type="submission" date="2021-05" db="EMBL/GenBank/DDBJ databases">
        <title>Draft Genome Sequences of Clinical Respiratory Isolates of Mycobacterium goodii Recovered in Ireland.</title>
        <authorList>
            <person name="Flanagan P.R."/>
            <person name="Mok S."/>
            <person name="Roycroft E."/>
            <person name="Rogers T.R."/>
            <person name="Fitzgibbon M."/>
        </authorList>
    </citation>
    <scope>NUCLEOTIDE SEQUENCE [LARGE SCALE GENOMIC DNA]</scope>
    <source>
        <strain evidence="2 3">14IE55</strain>
    </source>
</reference>
<evidence type="ECO:0000259" key="1">
    <source>
        <dbReference type="Pfam" id="PF02517"/>
    </source>
</evidence>
<evidence type="ECO:0000313" key="2">
    <source>
        <dbReference type="EMBL" id="MBU8823619.1"/>
    </source>
</evidence>
<feature type="domain" description="CAAX prenyl protease 2/Lysostaphin resistance protein A-like" evidence="1">
    <location>
        <begin position="99"/>
        <end position="192"/>
    </location>
</feature>
<dbReference type="Pfam" id="PF02517">
    <property type="entry name" value="Rce1-like"/>
    <property type="match status" value="1"/>
</dbReference>
<gene>
    <name evidence="2" type="ORF">KL859_12150</name>
</gene>
<comment type="caution">
    <text evidence="2">The sequence shown here is derived from an EMBL/GenBank/DDBJ whole genome shotgun (WGS) entry which is preliminary data.</text>
</comment>
<dbReference type="InterPro" id="IPR003675">
    <property type="entry name" value="Rce1/LyrA-like_dom"/>
</dbReference>
<keyword evidence="2" id="KW-0378">Hydrolase</keyword>
<keyword evidence="2" id="KW-0482">Metalloprotease</keyword>
<proteinExistence type="predicted"/>
<evidence type="ECO:0000313" key="3">
    <source>
        <dbReference type="Proteomes" id="UP000696413"/>
    </source>
</evidence>
<dbReference type="EMBL" id="JAHBOM010000008">
    <property type="protein sequence ID" value="MBU8823619.1"/>
    <property type="molecule type" value="Genomic_DNA"/>
</dbReference>
<dbReference type="InterPro" id="IPR015837">
    <property type="entry name" value="UCP026622_CAAX_protease"/>
</dbReference>